<keyword evidence="7" id="KW-1185">Reference proteome</keyword>
<keyword evidence="3" id="KW-0597">Phosphoprotein</keyword>
<dbReference type="PANTHER" id="PTHR45138">
    <property type="entry name" value="REGULATORY COMPONENTS OF SENSORY TRANSDUCTION SYSTEM"/>
    <property type="match status" value="1"/>
</dbReference>
<evidence type="ECO:0000313" key="7">
    <source>
        <dbReference type="Proteomes" id="UP001267710"/>
    </source>
</evidence>
<evidence type="ECO:0000256" key="1">
    <source>
        <dbReference type="ARBA" id="ARBA00012528"/>
    </source>
</evidence>
<dbReference type="CDD" id="cd01949">
    <property type="entry name" value="GGDEF"/>
    <property type="match status" value="1"/>
</dbReference>
<evidence type="ECO:0000259" key="4">
    <source>
        <dbReference type="PROSITE" id="PS50110"/>
    </source>
</evidence>
<dbReference type="InterPro" id="IPR011006">
    <property type="entry name" value="CheY-like_superfamily"/>
</dbReference>
<dbReference type="Pfam" id="PF00990">
    <property type="entry name" value="GGDEF"/>
    <property type="match status" value="1"/>
</dbReference>
<dbReference type="PROSITE" id="PS50110">
    <property type="entry name" value="RESPONSE_REGULATORY"/>
    <property type="match status" value="1"/>
</dbReference>
<dbReference type="SMART" id="SM00448">
    <property type="entry name" value="REC"/>
    <property type="match status" value="1"/>
</dbReference>
<evidence type="ECO:0000256" key="2">
    <source>
        <dbReference type="ARBA" id="ARBA00034247"/>
    </source>
</evidence>
<dbReference type="Proteomes" id="UP001267710">
    <property type="component" value="Unassembled WGS sequence"/>
</dbReference>
<comment type="caution">
    <text evidence="6">The sequence shown here is derived from an EMBL/GenBank/DDBJ whole genome shotgun (WGS) entry which is preliminary data.</text>
</comment>
<dbReference type="Gene3D" id="3.40.50.2300">
    <property type="match status" value="1"/>
</dbReference>
<dbReference type="InterPro" id="IPR043128">
    <property type="entry name" value="Rev_trsase/Diguanyl_cyclase"/>
</dbReference>
<dbReference type="Pfam" id="PF00072">
    <property type="entry name" value="Response_reg"/>
    <property type="match status" value="1"/>
</dbReference>
<feature type="modified residue" description="4-aspartylphosphate" evidence="3">
    <location>
        <position position="130"/>
    </location>
</feature>
<dbReference type="InterPro" id="IPR029787">
    <property type="entry name" value="Nucleotide_cyclase"/>
</dbReference>
<dbReference type="EC" id="2.7.7.65" evidence="1"/>
<evidence type="ECO:0000259" key="5">
    <source>
        <dbReference type="PROSITE" id="PS50887"/>
    </source>
</evidence>
<organism evidence="6 7">
    <name type="scientific">Paracidovorax wautersii</name>
    <dbReference type="NCBI Taxonomy" id="1177982"/>
    <lineage>
        <taxon>Bacteria</taxon>
        <taxon>Pseudomonadati</taxon>
        <taxon>Pseudomonadota</taxon>
        <taxon>Betaproteobacteria</taxon>
        <taxon>Burkholderiales</taxon>
        <taxon>Comamonadaceae</taxon>
        <taxon>Paracidovorax</taxon>
    </lineage>
</organism>
<dbReference type="SMART" id="SM00267">
    <property type="entry name" value="GGDEF"/>
    <property type="match status" value="1"/>
</dbReference>
<dbReference type="SUPFAM" id="SSF55073">
    <property type="entry name" value="Nucleotide cyclase"/>
    <property type="match status" value="1"/>
</dbReference>
<dbReference type="PROSITE" id="PS50887">
    <property type="entry name" value="GGDEF"/>
    <property type="match status" value="1"/>
</dbReference>
<dbReference type="EMBL" id="JAVIZX010000001">
    <property type="protein sequence ID" value="MDR6213608.1"/>
    <property type="molecule type" value="Genomic_DNA"/>
</dbReference>
<protein>
    <recommendedName>
        <fullName evidence="1">diguanylate cyclase</fullName>
        <ecNumber evidence="1">2.7.7.65</ecNumber>
    </recommendedName>
</protein>
<feature type="domain" description="Response regulatory" evidence="4">
    <location>
        <begin position="82"/>
        <end position="197"/>
    </location>
</feature>
<dbReference type="SUPFAM" id="SSF52172">
    <property type="entry name" value="CheY-like"/>
    <property type="match status" value="1"/>
</dbReference>
<dbReference type="NCBIfam" id="TIGR00254">
    <property type="entry name" value="GGDEF"/>
    <property type="match status" value="1"/>
</dbReference>
<evidence type="ECO:0000313" key="6">
    <source>
        <dbReference type="EMBL" id="MDR6213608.1"/>
    </source>
</evidence>
<dbReference type="PANTHER" id="PTHR45138:SF9">
    <property type="entry name" value="DIGUANYLATE CYCLASE DGCM-RELATED"/>
    <property type="match status" value="1"/>
</dbReference>
<proteinExistence type="predicted"/>
<gene>
    <name evidence="6" type="ORF">QE399_001297</name>
</gene>
<dbReference type="InterPro" id="IPR000160">
    <property type="entry name" value="GGDEF_dom"/>
</dbReference>
<feature type="domain" description="GGDEF" evidence="5">
    <location>
        <begin position="240"/>
        <end position="380"/>
    </location>
</feature>
<dbReference type="Gene3D" id="3.30.70.270">
    <property type="match status" value="1"/>
</dbReference>
<evidence type="ECO:0000256" key="3">
    <source>
        <dbReference type="PROSITE-ProRule" id="PRU00169"/>
    </source>
</evidence>
<dbReference type="InterPro" id="IPR001789">
    <property type="entry name" value="Sig_transdc_resp-reg_receiver"/>
</dbReference>
<comment type="catalytic activity">
    <reaction evidence="2">
        <text>2 GTP = 3',3'-c-di-GMP + 2 diphosphate</text>
        <dbReference type="Rhea" id="RHEA:24898"/>
        <dbReference type="ChEBI" id="CHEBI:33019"/>
        <dbReference type="ChEBI" id="CHEBI:37565"/>
        <dbReference type="ChEBI" id="CHEBI:58805"/>
        <dbReference type="EC" id="2.7.7.65"/>
    </reaction>
</comment>
<name>A0ABU1IAK3_9BURK</name>
<reference evidence="6 7" key="1">
    <citation type="submission" date="2023-08" db="EMBL/GenBank/DDBJ databases">
        <title>Functional and genomic diversity of the sorghum phyllosphere microbiome.</title>
        <authorList>
            <person name="Shade A."/>
        </authorList>
    </citation>
    <scope>NUCLEOTIDE SEQUENCE [LARGE SCALE GENOMIC DNA]</scope>
    <source>
        <strain evidence="6 7">SORGH_AS_0335</strain>
    </source>
</reference>
<dbReference type="InterPro" id="IPR050469">
    <property type="entry name" value="Diguanylate_Cyclase"/>
</dbReference>
<sequence length="380" mass="40254">MAGPRGAVGQARVGLPYATAVPHGGARKTAACCGLLVLRGGGHADFYDRAFVSPKVARLAASSNEPLPPLPMAAPDLRAPQTVLVVDDLEAHRQVLQELLSEQADVLIAAGGAEALEAARDLCPDLVLMDMLMPDMDGLQVLQALKADPQTRDIPVIFLTALHQPESEAQALALGAVDYITKPVHSPVIMARVQAQLRMAAERRAMLELVFIDELTGIPNRRHFDEALRIECGKARRTGRPLSVGMVDVDCFKQFNDRYGHVAGDDALRAVAGALRQALRRPGDFVARFGGEEFAFLVPDGGRGAGAAAAQIAQAACDAVRALGIPHEDSSAAPVLTVSVGLVTGHCVRGEEGLPLLDQADQCLYAAKEAGRNRVVVRNA</sequence>
<accession>A0ABU1IAK3</accession>